<dbReference type="PANTHER" id="PTHR30160">
    <property type="entry name" value="TETRAACYLDISACCHARIDE 4'-KINASE-RELATED"/>
    <property type="match status" value="1"/>
</dbReference>
<dbReference type="EMBL" id="JARGDL010000001">
    <property type="protein sequence ID" value="MDF1610619.1"/>
    <property type="molecule type" value="Genomic_DNA"/>
</dbReference>
<sequence length="382" mass="44119">MIEYENLIIPKCKKFNGYKPCVSYKNCLEEGCQLENDENKIGTKILIISLDALGTVLMNTALLYSIKRKFPISTIYWITQPSAEKILLNNPLIDFLFTWTDENRMILRQIKFDFVFNTDKSNYACAFANEVYGEVKRGFLLNEDGKIIPASKHAMYSYNLGLDDKLKFRINQKTGLEIISEALELDYQKDEYIFNFTDDEIKFIEEYKKEIHYNPSIKYVGFNTGCSNLFPNKKMTIEQHVFLINEISKLDNTKIVLLGGKEDTERNQKIYSLLADEIKQKVINTPTELGIRKGACFMSIADIVITGDSFGMHLAIALKKFVIAWFGLSCWTEIEIYNRGIKLYQENLECSPCWKKVCPNNLECISGIDLNKIINEVKNFNK</sequence>
<evidence type="ECO:0000256" key="2">
    <source>
        <dbReference type="ARBA" id="ARBA00022679"/>
    </source>
</evidence>
<evidence type="ECO:0000256" key="1">
    <source>
        <dbReference type="ARBA" id="ARBA00022676"/>
    </source>
</evidence>
<keyword evidence="4" id="KW-1185">Reference proteome</keyword>
<comment type="caution">
    <text evidence="3">The sequence shown here is derived from an EMBL/GenBank/DDBJ whole genome shotgun (WGS) entry which is preliminary data.</text>
</comment>
<protein>
    <submittedName>
        <fullName evidence="3">Glycosyltransferase family 9 protein</fullName>
    </submittedName>
</protein>
<reference evidence="3" key="1">
    <citation type="submission" date="2023-03" db="EMBL/GenBank/DDBJ databases">
        <title>Stygiobacter electus gen. nov., sp. nov., facultatively anaerobic thermotolerant bacterium of the class Ignavibacteria from a well of Yessentuki mineral water deposit.</title>
        <authorList>
            <person name="Podosokorskaya O.A."/>
            <person name="Elcheninov A.G."/>
            <person name="Petrova N.F."/>
            <person name="Zavarzina D.G."/>
            <person name="Kublanov I.V."/>
            <person name="Merkel A.Y."/>
        </authorList>
    </citation>
    <scope>NUCLEOTIDE SEQUENCE</scope>
    <source>
        <strain evidence="3">09-Me</strain>
    </source>
</reference>
<dbReference type="Pfam" id="PF01075">
    <property type="entry name" value="Glyco_transf_9"/>
    <property type="match status" value="1"/>
</dbReference>
<gene>
    <name evidence="3" type="ORF">P0M35_00525</name>
</gene>
<dbReference type="Proteomes" id="UP001221302">
    <property type="component" value="Unassembled WGS sequence"/>
</dbReference>
<dbReference type="InterPro" id="IPR002201">
    <property type="entry name" value="Glyco_trans_9"/>
</dbReference>
<evidence type="ECO:0000313" key="4">
    <source>
        <dbReference type="Proteomes" id="UP001221302"/>
    </source>
</evidence>
<dbReference type="RefSeq" id="WP_321534384.1">
    <property type="nucleotide sequence ID" value="NZ_JARGDL010000001.1"/>
</dbReference>
<dbReference type="InterPro" id="IPR051199">
    <property type="entry name" value="LPS_LOS_Heptosyltrfase"/>
</dbReference>
<dbReference type="PANTHER" id="PTHR30160:SF1">
    <property type="entry name" value="LIPOPOLYSACCHARIDE 1,2-N-ACETYLGLUCOSAMINETRANSFERASE-RELATED"/>
    <property type="match status" value="1"/>
</dbReference>
<name>A0AAE3NXJ5_9BACT</name>
<keyword evidence="2" id="KW-0808">Transferase</keyword>
<organism evidence="3 4">
    <name type="scientific">Stygiobacter electus</name>
    <dbReference type="NCBI Taxonomy" id="3032292"/>
    <lineage>
        <taxon>Bacteria</taxon>
        <taxon>Pseudomonadati</taxon>
        <taxon>Ignavibacteriota</taxon>
        <taxon>Ignavibacteria</taxon>
        <taxon>Ignavibacteriales</taxon>
        <taxon>Melioribacteraceae</taxon>
        <taxon>Stygiobacter</taxon>
    </lineage>
</organism>
<proteinExistence type="predicted"/>
<dbReference type="SUPFAM" id="SSF53756">
    <property type="entry name" value="UDP-Glycosyltransferase/glycogen phosphorylase"/>
    <property type="match status" value="1"/>
</dbReference>
<dbReference type="Gene3D" id="3.40.50.2000">
    <property type="entry name" value="Glycogen Phosphorylase B"/>
    <property type="match status" value="2"/>
</dbReference>
<evidence type="ECO:0000313" key="3">
    <source>
        <dbReference type="EMBL" id="MDF1610619.1"/>
    </source>
</evidence>
<dbReference type="AlphaFoldDB" id="A0AAE3NXJ5"/>
<keyword evidence="1" id="KW-0328">Glycosyltransferase</keyword>
<dbReference type="GO" id="GO:0005829">
    <property type="term" value="C:cytosol"/>
    <property type="evidence" value="ECO:0007669"/>
    <property type="project" value="TreeGrafter"/>
</dbReference>
<dbReference type="GO" id="GO:0009244">
    <property type="term" value="P:lipopolysaccharide core region biosynthetic process"/>
    <property type="evidence" value="ECO:0007669"/>
    <property type="project" value="TreeGrafter"/>
</dbReference>
<dbReference type="GO" id="GO:0008713">
    <property type="term" value="F:ADP-heptose-lipopolysaccharide heptosyltransferase activity"/>
    <property type="evidence" value="ECO:0007669"/>
    <property type="project" value="TreeGrafter"/>
</dbReference>
<accession>A0AAE3NXJ5</accession>
<dbReference type="CDD" id="cd03789">
    <property type="entry name" value="GT9_LPS_heptosyltransferase"/>
    <property type="match status" value="1"/>
</dbReference>